<accession>A0A3F3PI30</accession>
<gene>
    <name evidence="1" type="ORF">BDQ94DRAFT_177481</name>
</gene>
<keyword evidence="2" id="KW-1185">Reference proteome</keyword>
<organism evidence="1 2">
    <name type="scientific">Aspergillus welwitschiae</name>
    <dbReference type="NCBI Taxonomy" id="1341132"/>
    <lineage>
        <taxon>Eukaryota</taxon>
        <taxon>Fungi</taxon>
        <taxon>Dikarya</taxon>
        <taxon>Ascomycota</taxon>
        <taxon>Pezizomycotina</taxon>
        <taxon>Eurotiomycetes</taxon>
        <taxon>Eurotiomycetidae</taxon>
        <taxon>Eurotiales</taxon>
        <taxon>Aspergillaceae</taxon>
        <taxon>Aspergillus</taxon>
        <taxon>Aspergillus subgen. Circumdati</taxon>
    </lineage>
</organism>
<dbReference type="RefSeq" id="XP_026619549.1">
    <property type="nucleotide sequence ID" value="XM_026772907.1"/>
</dbReference>
<sequence length="164" mass="17404">MLPRPSLASSYSTLTALVPILLHHQLGFSAIDGFTPASDLSQLVLTMGENNATCEKPPSSVPKGTCCQTAVKSPLSIGSPSFLLDPHQLASTLQAMRGSMAMLHVSEGECKKRAHLLMFEPHAACGNMGSENSLADFYPKTPPNSPRMAVSEAVSIEHVSILES</sequence>
<dbReference type="GeneID" id="38141263"/>
<name>A0A3F3PI30_9EURO</name>
<evidence type="ECO:0000313" key="2">
    <source>
        <dbReference type="Proteomes" id="UP000253729"/>
    </source>
</evidence>
<protein>
    <submittedName>
        <fullName evidence="1">Uncharacterized protein</fullName>
    </submittedName>
</protein>
<reference evidence="1 2" key="1">
    <citation type="submission" date="2018-07" db="EMBL/GenBank/DDBJ databases">
        <title>The genomes of Aspergillus section Nigri reveals drivers in fungal speciation.</title>
        <authorList>
            <consortium name="DOE Joint Genome Institute"/>
            <person name="Vesth T.C."/>
            <person name="Nybo J."/>
            <person name="Theobald S."/>
            <person name="Brandl J."/>
            <person name="Frisvad J.C."/>
            <person name="Nielsen K.F."/>
            <person name="Lyhne E.K."/>
            <person name="Kogle M.E."/>
            <person name="Kuo A."/>
            <person name="Riley R."/>
            <person name="Clum A."/>
            <person name="Nolan M."/>
            <person name="Lipzen A."/>
            <person name="Salamov A."/>
            <person name="Henrissat B."/>
            <person name="Wiebenga A."/>
            <person name="De vries R.P."/>
            <person name="Grigoriev I.V."/>
            <person name="Mortensen U.H."/>
            <person name="Andersen M.R."/>
            <person name="Baker S.E."/>
        </authorList>
    </citation>
    <scope>NUCLEOTIDE SEQUENCE [LARGE SCALE GENOMIC DNA]</scope>
    <source>
        <strain evidence="1 2">CBS 139.54b</strain>
    </source>
</reference>
<dbReference type="EMBL" id="KZ852137">
    <property type="protein sequence ID" value="RDH26527.1"/>
    <property type="molecule type" value="Genomic_DNA"/>
</dbReference>
<evidence type="ECO:0000313" key="1">
    <source>
        <dbReference type="EMBL" id="RDH26527.1"/>
    </source>
</evidence>
<dbReference type="Proteomes" id="UP000253729">
    <property type="component" value="Unassembled WGS sequence"/>
</dbReference>
<dbReference type="AlphaFoldDB" id="A0A3F3PI30"/>
<proteinExistence type="predicted"/>